<dbReference type="InterPro" id="IPR003582">
    <property type="entry name" value="ShKT_dom"/>
</dbReference>
<dbReference type="AlphaFoldDB" id="A0AAF3FMM2"/>
<feature type="domain" description="ShKT" evidence="3">
    <location>
        <begin position="64"/>
        <end position="100"/>
    </location>
</feature>
<evidence type="ECO:0000313" key="4">
    <source>
        <dbReference type="Proteomes" id="UP000887575"/>
    </source>
</evidence>
<dbReference type="Proteomes" id="UP000887575">
    <property type="component" value="Unassembled WGS sequence"/>
</dbReference>
<dbReference type="Pfam" id="PF01549">
    <property type="entry name" value="ShK"/>
    <property type="match status" value="1"/>
</dbReference>
<protein>
    <submittedName>
        <fullName evidence="5">ShKT domain-containing protein</fullName>
    </submittedName>
</protein>
<dbReference type="WBParaSite" id="MBELARI_LOCUS6962">
    <property type="protein sequence ID" value="MBELARI_LOCUS6962"/>
    <property type="gene ID" value="MBELARI_LOCUS6962"/>
</dbReference>
<proteinExistence type="predicted"/>
<sequence>MMRLFVLLGLLTVSINAVTYCAVNNGISCNAVCSSGFTCAYTSTAATARVCCTSANLRTATTSCYNRGTDCAARRAAGYCSRTYYVTLMRTQCPLACGFCSTGK</sequence>
<dbReference type="PROSITE" id="PS51670">
    <property type="entry name" value="SHKT"/>
    <property type="match status" value="1"/>
</dbReference>
<name>A0AAF3FMM2_9BILA</name>
<dbReference type="SMART" id="SM00254">
    <property type="entry name" value="ShKT"/>
    <property type="match status" value="1"/>
</dbReference>
<organism evidence="4 5">
    <name type="scientific">Mesorhabditis belari</name>
    <dbReference type="NCBI Taxonomy" id="2138241"/>
    <lineage>
        <taxon>Eukaryota</taxon>
        <taxon>Metazoa</taxon>
        <taxon>Ecdysozoa</taxon>
        <taxon>Nematoda</taxon>
        <taxon>Chromadorea</taxon>
        <taxon>Rhabditida</taxon>
        <taxon>Rhabditina</taxon>
        <taxon>Rhabditomorpha</taxon>
        <taxon>Rhabditoidea</taxon>
        <taxon>Rhabditidae</taxon>
        <taxon>Mesorhabditinae</taxon>
        <taxon>Mesorhabditis</taxon>
    </lineage>
</organism>
<evidence type="ECO:0000313" key="5">
    <source>
        <dbReference type="WBParaSite" id="MBELARI_LOCUS6962"/>
    </source>
</evidence>
<keyword evidence="2" id="KW-0732">Signal</keyword>
<feature type="chain" id="PRO_5042168806" evidence="2">
    <location>
        <begin position="18"/>
        <end position="104"/>
    </location>
</feature>
<reference evidence="5" key="1">
    <citation type="submission" date="2024-02" db="UniProtKB">
        <authorList>
            <consortium name="WormBaseParasite"/>
        </authorList>
    </citation>
    <scope>IDENTIFICATION</scope>
</reference>
<accession>A0AAF3FMM2</accession>
<dbReference type="Gene3D" id="1.10.10.1940">
    <property type="match status" value="1"/>
</dbReference>
<evidence type="ECO:0000256" key="2">
    <source>
        <dbReference type="SAM" id="SignalP"/>
    </source>
</evidence>
<evidence type="ECO:0000256" key="1">
    <source>
        <dbReference type="PROSITE-ProRule" id="PRU01005"/>
    </source>
</evidence>
<keyword evidence="4" id="KW-1185">Reference proteome</keyword>
<feature type="signal peptide" evidence="2">
    <location>
        <begin position="1"/>
        <end position="17"/>
    </location>
</feature>
<evidence type="ECO:0000259" key="3">
    <source>
        <dbReference type="PROSITE" id="PS51670"/>
    </source>
</evidence>
<comment type="caution">
    <text evidence="1">Lacks conserved residue(s) required for the propagation of feature annotation.</text>
</comment>